<gene>
    <name evidence="2" type="ORF">BK674_09160</name>
</gene>
<accession>A0A423NR47</accession>
<name>A0A423NR47_9PSED</name>
<organism evidence="2 3">
    <name type="scientific">Pseudomonas moraviensis</name>
    <dbReference type="NCBI Taxonomy" id="321662"/>
    <lineage>
        <taxon>Bacteria</taxon>
        <taxon>Pseudomonadati</taxon>
        <taxon>Pseudomonadota</taxon>
        <taxon>Gammaproteobacteria</taxon>
        <taxon>Pseudomonadales</taxon>
        <taxon>Pseudomonadaceae</taxon>
        <taxon>Pseudomonas</taxon>
    </lineage>
</organism>
<evidence type="ECO:0008006" key="4">
    <source>
        <dbReference type="Google" id="ProtNLM"/>
    </source>
</evidence>
<feature type="chain" id="PRO_5019107357" description="DUF2694 domain-containing protein" evidence="1">
    <location>
        <begin position="21"/>
        <end position="129"/>
    </location>
</feature>
<evidence type="ECO:0000256" key="1">
    <source>
        <dbReference type="SAM" id="SignalP"/>
    </source>
</evidence>
<dbReference type="PROSITE" id="PS51257">
    <property type="entry name" value="PROKAR_LIPOPROTEIN"/>
    <property type="match status" value="1"/>
</dbReference>
<dbReference type="RefSeq" id="WP_042610206.1">
    <property type="nucleotide sequence ID" value="NZ_CP087177.1"/>
</dbReference>
<sequence>MFVKTLNGLLVLVVCGVLGACGKTDRFADGWDQGGNLHDVSLREWAFATDANRLASAADFVREFIPSLPAVSLPLASALVEKCLTESAQIAAIEEIRVRSRIEPCIEYAQQTAQSLSQEYAKRQGVSSQ</sequence>
<reference evidence="2 3" key="1">
    <citation type="submission" date="2016-10" db="EMBL/GenBank/DDBJ databases">
        <title>Comparative genome analysis of multiple Pseudomonas spp. focuses on biocontrol and plant growth promoting traits.</title>
        <authorList>
            <person name="Tao X.-Y."/>
            <person name="Taylor C.G."/>
        </authorList>
    </citation>
    <scope>NUCLEOTIDE SEQUENCE [LARGE SCALE GENOMIC DNA]</scope>
    <source>
        <strain evidence="2 3">36B3</strain>
    </source>
</reference>
<feature type="signal peptide" evidence="1">
    <location>
        <begin position="1"/>
        <end position="20"/>
    </location>
</feature>
<proteinExistence type="predicted"/>
<keyword evidence="1" id="KW-0732">Signal</keyword>
<evidence type="ECO:0000313" key="2">
    <source>
        <dbReference type="EMBL" id="ROO00724.1"/>
    </source>
</evidence>
<protein>
    <recommendedName>
        <fullName evidence="4">DUF2694 domain-containing protein</fullName>
    </recommendedName>
</protein>
<dbReference type="Proteomes" id="UP000284207">
    <property type="component" value="Unassembled WGS sequence"/>
</dbReference>
<dbReference type="AlphaFoldDB" id="A0A423NR47"/>
<comment type="caution">
    <text evidence="2">The sequence shown here is derived from an EMBL/GenBank/DDBJ whole genome shotgun (WGS) entry which is preliminary data.</text>
</comment>
<dbReference type="EMBL" id="MOCA01000004">
    <property type="protein sequence ID" value="ROO00724.1"/>
    <property type="molecule type" value="Genomic_DNA"/>
</dbReference>
<evidence type="ECO:0000313" key="3">
    <source>
        <dbReference type="Proteomes" id="UP000284207"/>
    </source>
</evidence>